<comment type="caution">
    <text evidence="1">The sequence shown here is derived from an EMBL/GenBank/DDBJ whole genome shotgun (WGS) entry which is preliminary data.</text>
</comment>
<gene>
    <name evidence="1" type="ORF">L6164_033956</name>
</gene>
<reference evidence="1 2" key="1">
    <citation type="journal article" date="2022" name="DNA Res.">
        <title>Chromosomal-level genome assembly of the orchid tree Bauhinia variegata (Leguminosae; Cercidoideae) supports the allotetraploid origin hypothesis of Bauhinia.</title>
        <authorList>
            <person name="Zhong Y."/>
            <person name="Chen Y."/>
            <person name="Zheng D."/>
            <person name="Pang J."/>
            <person name="Liu Y."/>
            <person name="Luo S."/>
            <person name="Meng S."/>
            <person name="Qian L."/>
            <person name="Wei D."/>
            <person name="Dai S."/>
            <person name="Zhou R."/>
        </authorList>
    </citation>
    <scope>NUCLEOTIDE SEQUENCE [LARGE SCALE GENOMIC DNA]</scope>
    <source>
        <strain evidence="1">BV-YZ2020</strain>
    </source>
</reference>
<protein>
    <submittedName>
        <fullName evidence="1">Uncharacterized protein</fullName>
    </submittedName>
</protein>
<sequence>MYVACMNSQPSNHYELYAISCHYGGLGGGHYIAFVQGGQNTWYEFDDNGVSPHTAENDPLRCSKLHRATKPINHALASRYFLIHQALVPVSFELKDTKVRAYRTDPVQVRS</sequence>
<accession>A0ACB9KTF6</accession>
<dbReference type="EMBL" id="CM039438">
    <property type="protein sequence ID" value="KAI4300599.1"/>
    <property type="molecule type" value="Genomic_DNA"/>
</dbReference>
<evidence type="ECO:0000313" key="2">
    <source>
        <dbReference type="Proteomes" id="UP000828941"/>
    </source>
</evidence>
<dbReference type="Proteomes" id="UP000828941">
    <property type="component" value="Chromosome 13"/>
</dbReference>
<organism evidence="1 2">
    <name type="scientific">Bauhinia variegata</name>
    <name type="common">Purple orchid tree</name>
    <name type="synonym">Phanera variegata</name>
    <dbReference type="NCBI Taxonomy" id="167791"/>
    <lineage>
        <taxon>Eukaryota</taxon>
        <taxon>Viridiplantae</taxon>
        <taxon>Streptophyta</taxon>
        <taxon>Embryophyta</taxon>
        <taxon>Tracheophyta</taxon>
        <taxon>Spermatophyta</taxon>
        <taxon>Magnoliopsida</taxon>
        <taxon>eudicotyledons</taxon>
        <taxon>Gunneridae</taxon>
        <taxon>Pentapetalae</taxon>
        <taxon>rosids</taxon>
        <taxon>fabids</taxon>
        <taxon>Fabales</taxon>
        <taxon>Fabaceae</taxon>
        <taxon>Cercidoideae</taxon>
        <taxon>Cercideae</taxon>
        <taxon>Bauhiniinae</taxon>
        <taxon>Bauhinia</taxon>
    </lineage>
</organism>
<keyword evidence="2" id="KW-1185">Reference proteome</keyword>
<name>A0ACB9KTF6_BAUVA</name>
<evidence type="ECO:0000313" key="1">
    <source>
        <dbReference type="EMBL" id="KAI4300599.1"/>
    </source>
</evidence>
<proteinExistence type="predicted"/>